<comment type="cofactor">
    <cofactor evidence="3">
        <name>thiamine diphosphate</name>
        <dbReference type="ChEBI" id="CHEBI:58937"/>
    </cofactor>
</comment>
<dbReference type="Gene3D" id="3.40.50.970">
    <property type="match status" value="2"/>
</dbReference>
<proteinExistence type="inferred from homology"/>
<evidence type="ECO:0000259" key="12">
    <source>
        <dbReference type="Pfam" id="PF02776"/>
    </source>
</evidence>
<dbReference type="EMBL" id="OZ021738">
    <property type="protein sequence ID" value="CAK9319860.1"/>
    <property type="molecule type" value="Genomic_DNA"/>
</dbReference>
<dbReference type="InterPro" id="IPR047213">
    <property type="entry name" value="TPP_PYR_PDC_IPDC-like"/>
</dbReference>
<evidence type="ECO:0000256" key="5">
    <source>
        <dbReference type="ARBA" id="ARBA00011881"/>
    </source>
</evidence>
<evidence type="ECO:0000256" key="9">
    <source>
        <dbReference type="ARBA" id="ARBA00022842"/>
    </source>
</evidence>
<dbReference type="Proteomes" id="UP001642487">
    <property type="component" value="Chromosome 4"/>
</dbReference>
<evidence type="ECO:0000256" key="6">
    <source>
        <dbReference type="ARBA" id="ARBA00013202"/>
    </source>
</evidence>
<dbReference type="CDD" id="cd07038">
    <property type="entry name" value="TPP_PYR_PDC_IPDC_like"/>
    <property type="match status" value="1"/>
</dbReference>
<evidence type="ECO:0000256" key="3">
    <source>
        <dbReference type="ARBA" id="ARBA00001964"/>
    </source>
</evidence>
<feature type="domain" description="Thiamine pyrophosphate enzyme N-terminal TPP-binding" evidence="12">
    <location>
        <begin position="69"/>
        <end position="164"/>
    </location>
</feature>
<evidence type="ECO:0000256" key="11">
    <source>
        <dbReference type="ARBA" id="ARBA00023239"/>
    </source>
</evidence>
<dbReference type="PANTHER" id="PTHR43452">
    <property type="entry name" value="PYRUVATE DECARBOXYLASE"/>
    <property type="match status" value="1"/>
</dbReference>
<reference evidence="13 14" key="1">
    <citation type="submission" date="2024-03" db="EMBL/GenBank/DDBJ databases">
        <authorList>
            <person name="Gkanogiannis A."/>
            <person name="Becerra Lopez-Lavalle L."/>
        </authorList>
    </citation>
    <scope>NUCLEOTIDE SEQUENCE [LARGE SCALE GENOMIC DNA]</scope>
</reference>
<evidence type="ECO:0000256" key="10">
    <source>
        <dbReference type="ARBA" id="ARBA00023052"/>
    </source>
</evidence>
<keyword evidence="10" id="KW-0786">Thiamine pyrophosphate</keyword>
<name>A0ABP0YH83_9ROSI</name>
<sequence length="219" mass="23552">MASSFCHSMSMKKLQNGFHFQTQTRPRAAYSPGTEPLTNCSLASNKLTCSNNNGAPLVIIPPPTTVPSTLSHYLARRLVQIGVSDIFSVPGDSNLVLFDYFVAEKGLKLVGCCNELNAGYAADGYAKRRGVGACVVTFTVGSLSLINAIAGAYSEDLPVICIGIIDNLKDAQWEIDRAISKCLEESKPVYICISCNLVAIPHPSFSAQSLIPTIFYPNI</sequence>
<keyword evidence="9" id="KW-0460">Magnesium</keyword>
<dbReference type="SUPFAM" id="SSF52518">
    <property type="entry name" value="Thiamin diphosphate-binding fold (THDP-binding)"/>
    <property type="match status" value="1"/>
</dbReference>
<accession>A0ABP0YH83</accession>
<evidence type="ECO:0000256" key="8">
    <source>
        <dbReference type="ARBA" id="ARBA00022793"/>
    </source>
</evidence>
<gene>
    <name evidence="13" type="ORF">CITCOLO1_LOCUS11881</name>
</gene>
<comment type="catalytic activity">
    <reaction evidence="1">
        <text>a 2-oxocarboxylate + H(+) = an aldehyde + CO2</text>
        <dbReference type="Rhea" id="RHEA:11628"/>
        <dbReference type="ChEBI" id="CHEBI:15378"/>
        <dbReference type="ChEBI" id="CHEBI:16526"/>
        <dbReference type="ChEBI" id="CHEBI:17478"/>
        <dbReference type="ChEBI" id="CHEBI:35179"/>
        <dbReference type="EC" id="4.1.1.1"/>
    </reaction>
</comment>
<comment type="cofactor">
    <cofactor evidence="2">
        <name>a metal cation</name>
        <dbReference type="ChEBI" id="CHEBI:25213"/>
    </cofactor>
</comment>
<evidence type="ECO:0000256" key="1">
    <source>
        <dbReference type="ARBA" id="ARBA00001041"/>
    </source>
</evidence>
<comment type="subunit">
    <text evidence="5">Homotetramer.</text>
</comment>
<dbReference type="PANTHER" id="PTHR43452:SF6">
    <property type="entry name" value="PYRUVATE DECARBOXYLASE 2"/>
    <property type="match status" value="1"/>
</dbReference>
<protein>
    <recommendedName>
        <fullName evidence="6">pyruvate decarboxylase</fullName>
        <ecNumber evidence="6">4.1.1.1</ecNumber>
    </recommendedName>
</protein>
<keyword evidence="8" id="KW-0210">Decarboxylase</keyword>
<dbReference type="InterPro" id="IPR012001">
    <property type="entry name" value="Thiamin_PyroP_enz_TPP-bd_dom"/>
</dbReference>
<evidence type="ECO:0000256" key="4">
    <source>
        <dbReference type="ARBA" id="ARBA00007812"/>
    </source>
</evidence>
<dbReference type="EC" id="4.1.1.1" evidence="6"/>
<dbReference type="Pfam" id="PF02776">
    <property type="entry name" value="TPP_enzyme_N"/>
    <property type="match status" value="1"/>
</dbReference>
<dbReference type="InterPro" id="IPR012110">
    <property type="entry name" value="PDC/IPDC-like"/>
</dbReference>
<evidence type="ECO:0000256" key="2">
    <source>
        <dbReference type="ARBA" id="ARBA00001920"/>
    </source>
</evidence>
<keyword evidence="7" id="KW-0479">Metal-binding</keyword>
<dbReference type="InterPro" id="IPR029061">
    <property type="entry name" value="THDP-binding"/>
</dbReference>
<evidence type="ECO:0000256" key="7">
    <source>
        <dbReference type="ARBA" id="ARBA00022723"/>
    </source>
</evidence>
<comment type="similarity">
    <text evidence="4">Belongs to the TPP enzyme family.</text>
</comment>
<organism evidence="13 14">
    <name type="scientific">Citrullus colocynthis</name>
    <name type="common">colocynth</name>
    <dbReference type="NCBI Taxonomy" id="252529"/>
    <lineage>
        <taxon>Eukaryota</taxon>
        <taxon>Viridiplantae</taxon>
        <taxon>Streptophyta</taxon>
        <taxon>Embryophyta</taxon>
        <taxon>Tracheophyta</taxon>
        <taxon>Spermatophyta</taxon>
        <taxon>Magnoliopsida</taxon>
        <taxon>eudicotyledons</taxon>
        <taxon>Gunneridae</taxon>
        <taxon>Pentapetalae</taxon>
        <taxon>rosids</taxon>
        <taxon>fabids</taxon>
        <taxon>Cucurbitales</taxon>
        <taxon>Cucurbitaceae</taxon>
        <taxon>Benincaseae</taxon>
        <taxon>Citrullus</taxon>
    </lineage>
</organism>
<keyword evidence="11" id="KW-0456">Lyase</keyword>
<evidence type="ECO:0000313" key="14">
    <source>
        <dbReference type="Proteomes" id="UP001642487"/>
    </source>
</evidence>
<keyword evidence="14" id="KW-1185">Reference proteome</keyword>
<evidence type="ECO:0000313" key="13">
    <source>
        <dbReference type="EMBL" id="CAK9319860.1"/>
    </source>
</evidence>